<proteinExistence type="predicted"/>
<dbReference type="InterPro" id="IPR036390">
    <property type="entry name" value="WH_DNA-bd_sf"/>
</dbReference>
<dbReference type="SUPFAM" id="SSF46785">
    <property type="entry name" value="Winged helix' DNA-binding domain"/>
    <property type="match status" value="1"/>
</dbReference>
<reference evidence="2 3" key="1">
    <citation type="submission" date="2020-02" db="EMBL/GenBank/DDBJ databases">
        <title>Acidophilic actinobacteria isolated from forest soil.</title>
        <authorList>
            <person name="Golinska P."/>
        </authorList>
    </citation>
    <scope>NUCLEOTIDE SEQUENCE [LARGE SCALE GENOMIC DNA]</scope>
    <source>
        <strain evidence="2 3">NL8</strain>
    </source>
</reference>
<accession>A0ABS5KKC9</accession>
<feature type="compositionally biased region" description="Polar residues" evidence="1">
    <location>
        <begin position="175"/>
        <end position="188"/>
    </location>
</feature>
<feature type="region of interest" description="Disordered" evidence="1">
    <location>
        <begin position="164"/>
        <end position="188"/>
    </location>
</feature>
<feature type="region of interest" description="Disordered" evidence="1">
    <location>
        <begin position="263"/>
        <end position="294"/>
    </location>
</feature>
<evidence type="ECO:0000313" key="2">
    <source>
        <dbReference type="EMBL" id="MBS2546139.1"/>
    </source>
</evidence>
<dbReference type="Proteomes" id="UP000730482">
    <property type="component" value="Unassembled WGS sequence"/>
</dbReference>
<gene>
    <name evidence="2" type="ORF">KGQ19_04590</name>
</gene>
<name>A0ABS5KKC9_9ACTN</name>
<dbReference type="RefSeq" id="WP_212007791.1">
    <property type="nucleotide sequence ID" value="NZ_JAAFYZ010000010.1"/>
</dbReference>
<sequence>MQHHPIGSFDWKRIVKRAELPRTTKLFAGFMGDFANADGTGIRPGVELLAKMGGVSTRTVKTHLKVLRELGLIEKTKHSRALGMADEYRLTVPGPDRAPVPMRLDPDYVRIEMPAPVAQGLSDVVDNTFDSVDAAVDEAVDNRSSGPLRGDVYVKLDAALSEAGRRSRGSGLHPSIQTNHYQPSTGSPQVGTSLDAVHTTDQGEPVARVGFEPSAEEYTAAYEILILLPDTEPLNTVAIAELHAVGIADPTARQIAVRAADIATRPTVPDEQRAPVPRSTAAEREETDAPDRCR</sequence>
<dbReference type="Pfam" id="PF13730">
    <property type="entry name" value="HTH_36"/>
    <property type="match status" value="1"/>
</dbReference>
<dbReference type="EMBL" id="JAAFYZ010000010">
    <property type="protein sequence ID" value="MBS2546139.1"/>
    <property type="molecule type" value="Genomic_DNA"/>
</dbReference>
<organism evidence="2 3">
    <name type="scientific">Catenulispora pinistramenti</name>
    <dbReference type="NCBI Taxonomy" id="2705254"/>
    <lineage>
        <taxon>Bacteria</taxon>
        <taxon>Bacillati</taxon>
        <taxon>Actinomycetota</taxon>
        <taxon>Actinomycetes</taxon>
        <taxon>Catenulisporales</taxon>
        <taxon>Catenulisporaceae</taxon>
        <taxon>Catenulispora</taxon>
    </lineage>
</organism>
<keyword evidence="3" id="KW-1185">Reference proteome</keyword>
<comment type="caution">
    <text evidence="2">The sequence shown here is derived from an EMBL/GenBank/DDBJ whole genome shotgun (WGS) entry which is preliminary data.</text>
</comment>
<protein>
    <submittedName>
        <fullName evidence="2">Helix-turn-helix domain-containing protein</fullName>
    </submittedName>
</protein>
<evidence type="ECO:0000256" key="1">
    <source>
        <dbReference type="SAM" id="MobiDB-lite"/>
    </source>
</evidence>
<evidence type="ECO:0000313" key="3">
    <source>
        <dbReference type="Proteomes" id="UP000730482"/>
    </source>
</evidence>
<feature type="compositionally biased region" description="Basic and acidic residues" evidence="1">
    <location>
        <begin position="281"/>
        <end position="294"/>
    </location>
</feature>